<gene>
    <name evidence="1" type="ORF">NBR_LOCUS19610</name>
</gene>
<reference evidence="3" key="1">
    <citation type="submission" date="2017-02" db="UniProtKB">
        <authorList>
            <consortium name="WormBaseParasite"/>
        </authorList>
    </citation>
    <scope>IDENTIFICATION</scope>
</reference>
<dbReference type="AlphaFoldDB" id="A0A0N4YQT7"/>
<evidence type="ECO:0000313" key="2">
    <source>
        <dbReference type="Proteomes" id="UP000271162"/>
    </source>
</evidence>
<evidence type="ECO:0000313" key="3">
    <source>
        <dbReference type="WBParaSite" id="NBR_0001960901-mRNA-1"/>
    </source>
</evidence>
<evidence type="ECO:0000313" key="1">
    <source>
        <dbReference type="EMBL" id="VDL83344.1"/>
    </source>
</evidence>
<dbReference type="EMBL" id="UYSL01024321">
    <property type="protein sequence ID" value="VDL83344.1"/>
    <property type="molecule type" value="Genomic_DNA"/>
</dbReference>
<accession>A0A0N4YQT7</accession>
<dbReference type="WBParaSite" id="NBR_0001960901-mRNA-1">
    <property type="protein sequence ID" value="NBR_0001960901-mRNA-1"/>
    <property type="gene ID" value="NBR_0001960901"/>
</dbReference>
<organism evidence="3">
    <name type="scientific">Nippostrongylus brasiliensis</name>
    <name type="common">Rat hookworm</name>
    <dbReference type="NCBI Taxonomy" id="27835"/>
    <lineage>
        <taxon>Eukaryota</taxon>
        <taxon>Metazoa</taxon>
        <taxon>Ecdysozoa</taxon>
        <taxon>Nematoda</taxon>
        <taxon>Chromadorea</taxon>
        <taxon>Rhabditida</taxon>
        <taxon>Rhabditina</taxon>
        <taxon>Rhabditomorpha</taxon>
        <taxon>Strongyloidea</taxon>
        <taxon>Heligmosomidae</taxon>
        <taxon>Nippostrongylus</taxon>
    </lineage>
</organism>
<reference evidence="1 2" key="2">
    <citation type="submission" date="2018-11" db="EMBL/GenBank/DDBJ databases">
        <authorList>
            <consortium name="Pathogen Informatics"/>
        </authorList>
    </citation>
    <scope>NUCLEOTIDE SEQUENCE [LARGE SCALE GENOMIC DNA]</scope>
</reference>
<dbReference type="Proteomes" id="UP000271162">
    <property type="component" value="Unassembled WGS sequence"/>
</dbReference>
<keyword evidence="2" id="KW-1185">Reference proteome</keyword>
<protein>
    <submittedName>
        <fullName evidence="1 3">Uncharacterized protein</fullName>
    </submittedName>
</protein>
<name>A0A0N4YQT7_NIPBR</name>
<sequence>MFLELNFKTFLELQNFREISHLIIKYFIFQSH</sequence>
<proteinExistence type="predicted"/>